<sequence length="133" mass="15465">MSDTDWGARVRAATAEGRRFDRVHVVAEPLTDYIRFECAWGYRRNSAAGERIRILPVKQGEWPEAIPAFDYWLFDSHKLLLMNYADDGSLVSTEIVDDPAEIVRANVWRDRALHLSIPFTEYAAQFDDYMRPR</sequence>
<organism evidence="2 3">
    <name type="scientific">Streptomonospora mangrovi</name>
    <dbReference type="NCBI Taxonomy" id="2883123"/>
    <lineage>
        <taxon>Bacteria</taxon>
        <taxon>Bacillati</taxon>
        <taxon>Actinomycetota</taxon>
        <taxon>Actinomycetes</taxon>
        <taxon>Streptosporangiales</taxon>
        <taxon>Nocardiopsidaceae</taxon>
        <taxon>Streptomonospora</taxon>
    </lineage>
</organism>
<gene>
    <name evidence="2" type="ORF">LG943_17080</name>
</gene>
<dbReference type="EMBL" id="JAJAQC010000028">
    <property type="protein sequence ID" value="MDA0566014.1"/>
    <property type="molecule type" value="Genomic_DNA"/>
</dbReference>
<reference evidence="2" key="1">
    <citation type="submission" date="2021-10" db="EMBL/GenBank/DDBJ databases">
        <title>Streptomonospora sp. nov., isolated from mangrove soil.</title>
        <authorList>
            <person name="Chen X."/>
            <person name="Ge X."/>
            <person name="Liu W."/>
        </authorList>
    </citation>
    <scope>NUCLEOTIDE SEQUENCE</scope>
    <source>
        <strain evidence="2">S1-112</strain>
    </source>
</reference>
<keyword evidence="3" id="KW-1185">Reference proteome</keyword>
<name>A0A9X3NLL9_9ACTN</name>
<proteinExistence type="predicted"/>
<dbReference type="Proteomes" id="UP001140076">
    <property type="component" value="Unassembled WGS sequence"/>
</dbReference>
<protein>
    <recommendedName>
        <fullName evidence="1">DUF6879 domain-containing protein</fullName>
    </recommendedName>
</protein>
<evidence type="ECO:0000313" key="3">
    <source>
        <dbReference type="Proteomes" id="UP001140076"/>
    </source>
</evidence>
<feature type="domain" description="DUF6879" evidence="1">
    <location>
        <begin position="4"/>
        <end position="124"/>
    </location>
</feature>
<evidence type="ECO:0000259" key="1">
    <source>
        <dbReference type="Pfam" id="PF21806"/>
    </source>
</evidence>
<accession>A0A9X3NLL9</accession>
<comment type="caution">
    <text evidence="2">The sequence shown here is derived from an EMBL/GenBank/DDBJ whole genome shotgun (WGS) entry which is preliminary data.</text>
</comment>
<dbReference type="AlphaFoldDB" id="A0A9X3NLL9"/>
<dbReference type="InterPro" id="IPR049244">
    <property type="entry name" value="DUF6879"/>
</dbReference>
<evidence type="ECO:0000313" key="2">
    <source>
        <dbReference type="EMBL" id="MDA0566014.1"/>
    </source>
</evidence>
<dbReference type="Pfam" id="PF21806">
    <property type="entry name" value="DUF6879"/>
    <property type="match status" value="1"/>
</dbReference>